<name>A0ABQ7ZUL2_BRANA</name>
<gene>
    <name evidence="1" type="ORF">HID58_060040</name>
</gene>
<sequence length="236" mass="26618">PSTMATSQVHLLELNVVHCRETVRMRLLRFWEALNVKKAGELMVIDMLLINATFSNFSCNWSLLSSLHDLSAFDVARSKPKLRFGDAPFTIRFESCSHYVIIPAVRSLASQKLTEACAQTGSYVVIIFPKQKKKIAAFQVVWMGGVVNSTRSNRFTNGLNTTHDAAFFYSSTAGVYQEPWARHVFEQLGTCLGKLNSLRGFDPFLYKTSVRGQLRDIAHRGRAQFLIECSGLQYLL</sequence>
<evidence type="ECO:0000313" key="2">
    <source>
        <dbReference type="Proteomes" id="UP000824890"/>
    </source>
</evidence>
<accession>A0ABQ7ZUL2</accession>
<organism evidence="1 2">
    <name type="scientific">Brassica napus</name>
    <name type="common">Rape</name>
    <dbReference type="NCBI Taxonomy" id="3708"/>
    <lineage>
        <taxon>Eukaryota</taxon>
        <taxon>Viridiplantae</taxon>
        <taxon>Streptophyta</taxon>
        <taxon>Embryophyta</taxon>
        <taxon>Tracheophyta</taxon>
        <taxon>Spermatophyta</taxon>
        <taxon>Magnoliopsida</taxon>
        <taxon>eudicotyledons</taxon>
        <taxon>Gunneridae</taxon>
        <taxon>Pentapetalae</taxon>
        <taxon>rosids</taxon>
        <taxon>malvids</taxon>
        <taxon>Brassicales</taxon>
        <taxon>Brassicaceae</taxon>
        <taxon>Brassiceae</taxon>
        <taxon>Brassica</taxon>
    </lineage>
</organism>
<keyword evidence="2" id="KW-1185">Reference proteome</keyword>
<feature type="non-terminal residue" evidence="1">
    <location>
        <position position="1"/>
    </location>
</feature>
<evidence type="ECO:0000313" key="1">
    <source>
        <dbReference type="EMBL" id="KAH0883944.1"/>
    </source>
</evidence>
<dbReference type="EMBL" id="JAGKQM010000014">
    <property type="protein sequence ID" value="KAH0883944.1"/>
    <property type="molecule type" value="Genomic_DNA"/>
</dbReference>
<dbReference type="Proteomes" id="UP000824890">
    <property type="component" value="Unassembled WGS sequence"/>
</dbReference>
<protein>
    <submittedName>
        <fullName evidence="1">Uncharacterized protein</fullName>
    </submittedName>
</protein>
<proteinExistence type="predicted"/>
<reference evidence="1 2" key="1">
    <citation type="submission" date="2021-05" db="EMBL/GenBank/DDBJ databases">
        <title>Genome Assembly of Synthetic Allotetraploid Brassica napus Reveals Homoeologous Exchanges between Subgenomes.</title>
        <authorList>
            <person name="Davis J.T."/>
        </authorList>
    </citation>
    <scope>NUCLEOTIDE SEQUENCE [LARGE SCALE GENOMIC DNA]</scope>
    <source>
        <strain evidence="2">cv. Da-Ae</strain>
        <tissue evidence="1">Seedling</tissue>
    </source>
</reference>
<comment type="caution">
    <text evidence="1">The sequence shown here is derived from an EMBL/GenBank/DDBJ whole genome shotgun (WGS) entry which is preliminary data.</text>
</comment>